<evidence type="ECO:0000313" key="1">
    <source>
        <dbReference type="EMBL" id="MFB5759059.1"/>
    </source>
</evidence>
<accession>A0ABV5BUV2</accession>
<gene>
    <name evidence="1" type="ORF">ACE5LO_01500</name>
</gene>
<dbReference type="RefSeq" id="WP_375518311.1">
    <property type="nucleotide sequence ID" value="NZ_JBHIRY010000001.1"/>
</dbReference>
<sequence>MEKEEFLQNVMSFGVDKSFRSNFKIGLIYIDDVPVSYHYTLSEDKLSLEKCSGEYTLGWKINGMDIIQKATKVVFTHKFIYDARGLCYPHEKGKWELTSSNYPVNQFDFVKGMKMIDQEKIKNYDYDKVPAVQTHYHGTYIGTPGIFKEMELREDGNYNPLRDIRYTGLEVKSYSKVIG</sequence>
<name>A0ABV5BUV2_9BACL</name>
<keyword evidence="2" id="KW-1185">Reference proteome</keyword>
<protein>
    <submittedName>
        <fullName evidence="1">Uncharacterized protein</fullName>
    </submittedName>
</protein>
<organism evidence="1 2">
    <name type="scientific">Paenibacillus medicaginis</name>
    <dbReference type="NCBI Taxonomy" id="1470560"/>
    <lineage>
        <taxon>Bacteria</taxon>
        <taxon>Bacillati</taxon>
        <taxon>Bacillota</taxon>
        <taxon>Bacilli</taxon>
        <taxon>Bacillales</taxon>
        <taxon>Paenibacillaceae</taxon>
        <taxon>Paenibacillus</taxon>
    </lineage>
</organism>
<proteinExistence type="predicted"/>
<reference evidence="1 2" key="1">
    <citation type="submission" date="2024-09" db="EMBL/GenBank/DDBJ databases">
        <title>Paenibacillus zeirhizospherea sp. nov., isolated from surface of the maize (Zea mays) roots in a horticulture field, Hungary.</title>
        <authorList>
            <person name="Marton D."/>
            <person name="Farkas M."/>
            <person name="Bedics A."/>
            <person name="Toth E."/>
            <person name="Tancsics A."/>
            <person name="Boka K."/>
            <person name="Marati G."/>
            <person name="Kriszt B."/>
            <person name="Cserhati M."/>
        </authorList>
    </citation>
    <scope>NUCLEOTIDE SEQUENCE [LARGE SCALE GENOMIC DNA]</scope>
    <source>
        <strain evidence="1 2">JCM 18446</strain>
    </source>
</reference>
<comment type="caution">
    <text evidence="1">The sequence shown here is derived from an EMBL/GenBank/DDBJ whole genome shotgun (WGS) entry which is preliminary data.</text>
</comment>
<evidence type="ECO:0000313" key="2">
    <source>
        <dbReference type="Proteomes" id="UP001580430"/>
    </source>
</evidence>
<dbReference type="EMBL" id="JBHIRY010000001">
    <property type="protein sequence ID" value="MFB5759059.1"/>
    <property type="molecule type" value="Genomic_DNA"/>
</dbReference>
<dbReference type="Proteomes" id="UP001580430">
    <property type="component" value="Unassembled WGS sequence"/>
</dbReference>